<accession>A0A183EXB1</accession>
<reference evidence="3" key="1">
    <citation type="submission" date="2016-06" db="UniProtKB">
        <authorList>
            <consortium name="WormBaseParasite"/>
        </authorList>
    </citation>
    <scope>IDENTIFICATION</scope>
</reference>
<sequence>MTTKTYADFIYVSPSAYSGCRVLLGLFCRILKEILDYGVRMLGDDLALRTAAQMTQLRPSTDHYMSKVKSTLKQIMRDWSKEGIF</sequence>
<dbReference type="EMBL" id="UYRT01105903">
    <property type="protein sequence ID" value="VDN44407.1"/>
    <property type="molecule type" value="Genomic_DNA"/>
</dbReference>
<proteinExistence type="predicted"/>
<dbReference type="WBParaSite" id="GPUH_0002563201-mRNA-1">
    <property type="protein sequence ID" value="GPUH_0002563201-mRNA-1"/>
    <property type="gene ID" value="GPUH_0002563201"/>
</dbReference>
<evidence type="ECO:0000313" key="2">
    <source>
        <dbReference type="Proteomes" id="UP000271098"/>
    </source>
</evidence>
<name>A0A183EXB1_9BILA</name>
<protein>
    <submittedName>
        <fullName evidence="3">N2227 domain-containing protein</fullName>
    </submittedName>
</protein>
<reference evidence="1 2" key="2">
    <citation type="submission" date="2018-11" db="EMBL/GenBank/DDBJ databases">
        <authorList>
            <consortium name="Pathogen Informatics"/>
        </authorList>
    </citation>
    <scope>NUCLEOTIDE SEQUENCE [LARGE SCALE GENOMIC DNA]</scope>
</reference>
<dbReference type="OrthoDB" id="978at2759"/>
<dbReference type="Proteomes" id="UP000271098">
    <property type="component" value="Unassembled WGS sequence"/>
</dbReference>
<organism evidence="3">
    <name type="scientific">Gongylonema pulchrum</name>
    <dbReference type="NCBI Taxonomy" id="637853"/>
    <lineage>
        <taxon>Eukaryota</taxon>
        <taxon>Metazoa</taxon>
        <taxon>Ecdysozoa</taxon>
        <taxon>Nematoda</taxon>
        <taxon>Chromadorea</taxon>
        <taxon>Rhabditida</taxon>
        <taxon>Spirurina</taxon>
        <taxon>Spiruromorpha</taxon>
        <taxon>Spiruroidea</taxon>
        <taxon>Gongylonematidae</taxon>
        <taxon>Gongylonema</taxon>
    </lineage>
</organism>
<evidence type="ECO:0000313" key="3">
    <source>
        <dbReference type="WBParaSite" id="GPUH_0002563201-mRNA-1"/>
    </source>
</evidence>
<evidence type="ECO:0000313" key="1">
    <source>
        <dbReference type="EMBL" id="VDN44407.1"/>
    </source>
</evidence>
<gene>
    <name evidence="1" type="ORF">GPUH_LOCUS25602</name>
</gene>
<dbReference type="AlphaFoldDB" id="A0A183EXB1"/>
<keyword evidence="2" id="KW-1185">Reference proteome</keyword>